<dbReference type="InterPro" id="IPR051393">
    <property type="entry name" value="ABC_transporter_permease"/>
</dbReference>
<comment type="similarity">
    <text evidence="7">Belongs to the binding-protein-dependent transport system permease family.</text>
</comment>
<evidence type="ECO:0000256" key="1">
    <source>
        <dbReference type="ARBA" id="ARBA00004651"/>
    </source>
</evidence>
<feature type="transmembrane region" description="Helical" evidence="7">
    <location>
        <begin position="154"/>
        <end position="179"/>
    </location>
</feature>
<keyword evidence="4 7" id="KW-0812">Transmembrane</keyword>
<feature type="transmembrane region" description="Helical" evidence="7">
    <location>
        <begin position="110"/>
        <end position="134"/>
    </location>
</feature>
<sequence>MRSRKLGNSGALIKPYVYIAPAVLLLLLFVYYPFAKTMVLSLSLTSPAGGFVKWNGMSNYTSMFVSPDFYDMLLVTFKFSIAVLTGSLVAGFFMALLVNSDRRGYTIFKTVYTLPMAVSSAAIAVVFSFVLHPVNGLLNEALGTDINWLNSPKWAMAAVIMVTVWQNASLNYIILLAALKGVDRSLYEAAEVDGAGYWKKQWMVSLPGVSPTLFFLVIVNAIVAFQAFAQIHVLTAGGPYNSTGIISYNIYLDALRKSHFGLAYAQSVFLFVVILAITRIQFYMEKKVSY</sequence>
<dbReference type="CDD" id="cd06261">
    <property type="entry name" value="TM_PBP2"/>
    <property type="match status" value="1"/>
</dbReference>
<feature type="transmembrane region" description="Helical" evidence="7">
    <location>
        <begin position="262"/>
        <end position="282"/>
    </location>
</feature>
<evidence type="ECO:0000256" key="7">
    <source>
        <dbReference type="RuleBase" id="RU363032"/>
    </source>
</evidence>
<feature type="transmembrane region" description="Helical" evidence="7">
    <location>
        <begin position="72"/>
        <end position="98"/>
    </location>
</feature>
<name>A0A9X4QNI2_9BACL</name>
<dbReference type="Pfam" id="PF00528">
    <property type="entry name" value="BPD_transp_1"/>
    <property type="match status" value="1"/>
</dbReference>
<protein>
    <submittedName>
        <fullName evidence="9">Sugar ABC transporter permease</fullName>
    </submittedName>
</protein>
<dbReference type="PROSITE" id="PS50928">
    <property type="entry name" value="ABC_TM1"/>
    <property type="match status" value="1"/>
</dbReference>
<dbReference type="PANTHER" id="PTHR30193">
    <property type="entry name" value="ABC TRANSPORTER PERMEASE PROTEIN"/>
    <property type="match status" value="1"/>
</dbReference>
<reference evidence="9 10" key="1">
    <citation type="submission" date="2022-10" db="EMBL/GenBank/DDBJ databases">
        <title>Comparative genomic analysis of Cohnella hashimotonis sp. nov., isolated from the International Space Station.</title>
        <authorList>
            <person name="Simpson A."/>
            <person name="Venkateswaran K."/>
        </authorList>
    </citation>
    <scope>NUCLEOTIDE SEQUENCE [LARGE SCALE GENOMIC DNA]</scope>
    <source>
        <strain evidence="9 10">DSM 18997</strain>
    </source>
</reference>
<evidence type="ECO:0000256" key="6">
    <source>
        <dbReference type="ARBA" id="ARBA00023136"/>
    </source>
</evidence>
<comment type="subcellular location">
    <subcellularLocation>
        <location evidence="1 7">Cell membrane</location>
        <topology evidence="1 7">Multi-pass membrane protein</topology>
    </subcellularLocation>
</comment>
<keyword evidence="3" id="KW-1003">Cell membrane</keyword>
<evidence type="ECO:0000313" key="10">
    <source>
        <dbReference type="Proteomes" id="UP001153387"/>
    </source>
</evidence>
<proteinExistence type="inferred from homology"/>
<dbReference type="Gene3D" id="1.10.3720.10">
    <property type="entry name" value="MetI-like"/>
    <property type="match status" value="1"/>
</dbReference>
<evidence type="ECO:0000256" key="3">
    <source>
        <dbReference type="ARBA" id="ARBA00022475"/>
    </source>
</evidence>
<comment type="caution">
    <text evidence="9">The sequence shown here is derived from an EMBL/GenBank/DDBJ whole genome shotgun (WGS) entry which is preliminary data.</text>
</comment>
<accession>A0A9X4QNI2</accession>
<keyword evidence="5 7" id="KW-1133">Transmembrane helix</keyword>
<dbReference type="PANTHER" id="PTHR30193:SF37">
    <property type="entry name" value="INNER MEMBRANE ABC TRANSPORTER PERMEASE PROTEIN YCJO"/>
    <property type="match status" value="1"/>
</dbReference>
<evidence type="ECO:0000313" key="9">
    <source>
        <dbReference type="EMBL" id="MDG0792621.1"/>
    </source>
</evidence>
<dbReference type="Proteomes" id="UP001153387">
    <property type="component" value="Unassembled WGS sequence"/>
</dbReference>
<feature type="transmembrane region" description="Helical" evidence="7">
    <location>
        <begin position="12"/>
        <end position="34"/>
    </location>
</feature>
<dbReference type="GO" id="GO:0005886">
    <property type="term" value="C:plasma membrane"/>
    <property type="evidence" value="ECO:0007669"/>
    <property type="project" value="UniProtKB-SubCell"/>
</dbReference>
<organism evidence="9 10">
    <name type="scientific">Cohnella ginsengisoli</name>
    <dbReference type="NCBI Taxonomy" id="425004"/>
    <lineage>
        <taxon>Bacteria</taxon>
        <taxon>Bacillati</taxon>
        <taxon>Bacillota</taxon>
        <taxon>Bacilli</taxon>
        <taxon>Bacillales</taxon>
        <taxon>Paenibacillaceae</taxon>
        <taxon>Cohnella</taxon>
    </lineage>
</organism>
<dbReference type="EMBL" id="JAPDHZ010000003">
    <property type="protein sequence ID" value="MDG0792621.1"/>
    <property type="molecule type" value="Genomic_DNA"/>
</dbReference>
<gene>
    <name evidence="9" type="ORF">OMP38_18355</name>
</gene>
<dbReference type="InterPro" id="IPR035906">
    <property type="entry name" value="MetI-like_sf"/>
</dbReference>
<keyword evidence="2 7" id="KW-0813">Transport</keyword>
<evidence type="ECO:0000259" key="8">
    <source>
        <dbReference type="PROSITE" id="PS50928"/>
    </source>
</evidence>
<dbReference type="SUPFAM" id="SSF161098">
    <property type="entry name" value="MetI-like"/>
    <property type="match status" value="1"/>
</dbReference>
<evidence type="ECO:0000256" key="5">
    <source>
        <dbReference type="ARBA" id="ARBA00022989"/>
    </source>
</evidence>
<dbReference type="AlphaFoldDB" id="A0A9X4QNI2"/>
<feature type="transmembrane region" description="Helical" evidence="7">
    <location>
        <begin position="209"/>
        <end position="229"/>
    </location>
</feature>
<dbReference type="RefSeq" id="WP_277566398.1">
    <property type="nucleotide sequence ID" value="NZ_JAPDHZ010000003.1"/>
</dbReference>
<keyword evidence="10" id="KW-1185">Reference proteome</keyword>
<evidence type="ECO:0000256" key="4">
    <source>
        <dbReference type="ARBA" id="ARBA00022692"/>
    </source>
</evidence>
<evidence type="ECO:0000256" key="2">
    <source>
        <dbReference type="ARBA" id="ARBA00022448"/>
    </source>
</evidence>
<dbReference type="InterPro" id="IPR000515">
    <property type="entry name" value="MetI-like"/>
</dbReference>
<dbReference type="GO" id="GO:0055085">
    <property type="term" value="P:transmembrane transport"/>
    <property type="evidence" value="ECO:0007669"/>
    <property type="project" value="InterPro"/>
</dbReference>
<feature type="domain" description="ABC transmembrane type-1" evidence="8">
    <location>
        <begin position="73"/>
        <end position="281"/>
    </location>
</feature>
<keyword evidence="6 7" id="KW-0472">Membrane</keyword>